<feature type="domain" description="Retrotransposon gag" evidence="2">
    <location>
        <begin position="99"/>
        <end position="174"/>
    </location>
</feature>
<proteinExistence type="predicted"/>
<evidence type="ECO:0000313" key="3">
    <source>
        <dbReference type="EMBL" id="JAV78614.1"/>
    </source>
</evidence>
<dbReference type="PANTHER" id="PTHR33223">
    <property type="entry name" value="CCHC-TYPE DOMAIN-CONTAINING PROTEIN"/>
    <property type="match status" value="1"/>
</dbReference>
<dbReference type="EMBL" id="GEZM01043985">
    <property type="protein sequence ID" value="JAV78608.1"/>
    <property type="molecule type" value="Transcribed_RNA"/>
</dbReference>
<dbReference type="EMBL" id="GEZM01043987">
    <property type="protein sequence ID" value="JAV78600.1"/>
    <property type="molecule type" value="Transcribed_RNA"/>
</dbReference>
<evidence type="ECO:0000259" key="2">
    <source>
        <dbReference type="Pfam" id="PF03732"/>
    </source>
</evidence>
<accession>A0A1Y1LYD9</accession>
<organism evidence="3">
    <name type="scientific">Photinus pyralis</name>
    <name type="common">Common eastern firefly</name>
    <name type="synonym">Lampyris pyralis</name>
    <dbReference type="NCBI Taxonomy" id="7054"/>
    <lineage>
        <taxon>Eukaryota</taxon>
        <taxon>Metazoa</taxon>
        <taxon>Ecdysozoa</taxon>
        <taxon>Arthropoda</taxon>
        <taxon>Hexapoda</taxon>
        <taxon>Insecta</taxon>
        <taxon>Pterygota</taxon>
        <taxon>Neoptera</taxon>
        <taxon>Endopterygota</taxon>
        <taxon>Coleoptera</taxon>
        <taxon>Polyphaga</taxon>
        <taxon>Elateriformia</taxon>
        <taxon>Elateroidea</taxon>
        <taxon>Lampyridae</taxon>
        <taxon>Lampyrinae</taxon>
        <taxon>Photinus</taxon>
    </lineage>
</organism>
<dbReference type="InterPro" id="IPR005162">
    <property type="entry name" value="Retrotrans_gag_dom"/>
</dbReference>
<evidence type="ECO:0000256" key="1">
    <source>
        <dbReference type="SAM" id="MobiDB-lite"/>
    </source>
</evidence>
<dbReference type="Pfam" id="PF03732">
    <property type="entry name" value="Retrotrans_gag"/>
    <property type="match status" value="1"/>
</dbReference>
<dbReference type="EMBL" id="GEZM01043981">
    <property type="protein sequence ID" value="JAV78615.1"/>
    <property type="molecule type" value="Transcribed_RNA"/>
</dbReference>
<feature type="region of interest" description="Disordered" evidence="1">
    <location>
        <begin position="1"/>
        <end position="43"/>
    </location>
</feature>
<dbReference type="EMBL" id="GEZM01043982">
    <property type="protein sequence ID" value="JAV78614.1"/>
    <property type="molecule type" value="Transcribed_RNA"/>
</dbReference>
<dbReference type="EMBL" id="GEZM01043983">
    <property type="protein sequence ID" value="JAV78612.1"/>
    <property type="molecule type" value="Transcribed_RNA"/>
</dbReference>
<dbReference type="EMBL" id="GEZM01043984">
    <property type="protein sequence ID" value="JAV78609.1"/>
    <property type="molecule type" value="Transcribed_RNA"/>
</dbReference>
<dbReference type="EMBL" id="GEZM01043986">
    <property type="protein sequence ID" value="JAV78603.1"/>
    <property type="molecule type" value="Transcribed_RNA"/>
</dbReference>
<sequence>MPMKTRSTEEEGTTTANTTTEAESSTVTASTCTAPETKPITTTAATDPITSIITALRQLLPEQKDLPTYSGDLLDDPKPFLQKIEETASTKGDLNLLQAATKSLTGDAAKWWITVEPFITDYTELKTQFLKKFDDRRQTGKLHAEFFAREQRTESCNTFLQRKVRIARGLNISMHDHLHLVRDLLHPDIRCHLRCHMPETMLDLVQLATEIEEDVRSRSRPAAVDTTSNTQRPPNVPKCRYCPQYHFHRDCPVLANRQQDQGNGSVAGSNTRPSN</sequence>
<feature type="compositionally biased region" description="Low complexity" evidence="1">
    <location>
        <begin position="13"/>
        <end position="43"/>
    </location>
</feature>
<reference evidence="3" key="1">
    <citation type="journal article" date="2016" name="Sci. Rep.">
        <title>Molecular characterization of firefly nuptial gifts: a multi-omics approach sheds light on postcopulatory sexual selection.</title>
        <authorList>
            <person name="Al-Wathiqui N."/>
            <person name="Fallon T.R."/>
            <person name="South A."/>
            <person name="Weng J.K."/>
            <person name="Lewis S.M."/>
        </authorList>
    </citation>
    <scope>NUCLEOTIDE SEQUENCE</scope>
</reference>
<feature type="region of interest" description="Disordered" evidence="1">
    <location>
        <begin position="215"/>
        <end position="235"/>
    </location>
</feature>
<dbReference type="AlphaFoldDB" id="A0A1Y1LYD9"/>
<name>A0A1Y1LYD9_PHOPY</name>
<dbReference type="PANTHER" id="PTHR33223:SF11">
    <property type="entry name" value="ELEMENT PROTEIN, PUTATIVE-RELATED"/>
    <property type="match status" value="1"/>
</dbReference>
<protein>
    <recommendedName>
        <fullName evidence="2">Retrotransposon gag domain-containing protein</fullName>
    </recommendedName>
</protein>